<gene>
    <name evidence="1" type="ORF">CCUS01_02055</name>
</gene>
<keyword evidence="2" id="KW-1185">Reference proteome</keyword>
<proteinExistence type="predicted"/>
<evidence type="ECO:0000313" key="2">
    <source>
        <dbReference type="Proteomes" id="UP001239213"/>
    </source>
</evidence>
<accession>A0AAI9XK13</accession>
<protein>
    <submittedName>
        <fullName evidence="1">Uncharacterized protein</fullName>
    </submittedName>
</protein>
<sequence length="144" mass="15794">MAWQPCHATSSTAVPIVVGQSAKRHSACLAVCWFRAISRYGRQREVTDWLACLLACFGRGWALLASESRSASIRCISGADATRRSISRRCLGLKWFAVGTRQHAAAVGQRKKSSFFPLYALLFTPPSHLTRQTSRVKTGSPGPE</sequence>
<evidence type="ECO:0000313" key="1">
    <source>
        <dbReference type="EMBL" id="KAK1453038.1"/>
    </source>
</evidence>
<dbReference type="EMBL" id="MPDP01000293">
    <property type="protein sequence ID" value="KAK1453038.1"/>
    <property type="molecule type" value="Genomic_DNA"/>
</dbReference>
<comment type="caution">
    <text evidence="1">The sequence shown here is derived from an EMBL/GenBank/DDBJ whole genome shotgun (WGS) entry which is preliminary data.</text>
</comment>
<reference evidence="1" key="1">
    <citation type="submission" date="2016-11" db="EMBL/GenBank/DDBJ databases">
        <title>The genome sequence of Colletotrichum cuscutae.</title>
        <authorList>
            <person name="Baroncelli R."/>
        </authorList>
    </citation>
    <scope>NUCLEOTIDE SEQUENCE</scope>
    <source>
        <strain evidence="1">IMI 304802</strain>
    </source>
</reference>
<organism evidence="1 2">
    <name type="scientific">Colletotrichum cuscutae</name>
    <dbReference type="NCBI Taxonomy" id="1209917"/>
    <lineage>
        <taxon>Eukaryota</taxon>
        <taxon>Fungi</taxon>
        <taxon>Dikarya</taxon>
        <taxon>Ascomycota</taxon>
        <taxon>Pezizomycotina</taxon>
        <taxon>Sordariomycetes</taxon>
        <taxon>Hypocreomycetidae</taxon>
        <taxon>Glomerellales</taxon>
        <taxon>Glomerellaceae</taxon>
        <taxon>Colletotrichum</taxon>
        <taxon>Colletotrichum acutatum species complex</taxon>
    </lineage>
</organism>
<dbReference type="AlphaFoldDB" id="A0AAI9XK13"/>
<name>A0AAI9XK13_9PEZI</name>
<dbReference type="Proteomes" id="UP001239213">
    <property type="component" value="Unassembled WGS sequence"/>
</dbReference>